<dbReference type="PANTHER" id="PTHR33527">
    <property type="entry name" value="OS07G0274300 PROTEIN"/>
    <property type="match status" value="1"/>
</dbReference>
<reference evidence="1" key="1">
    <citation type="submission" date="2023-05" db="EMBL/GenBank/DDBJ databases">
        <authorList>
            <person name="Huff M."/>
        </authorList>
    </citation>
    <scope>NUCLEOTIDE SEQUENCE</scope>
</reference>
<sequence length="155" mass="17549">MILNFLFCVGVSVHVVQNILRISAATRILVAIAEAMKGHIVMKCCSNKTLGFPFTASLRIFPKLWRDPVESLQIIALWLWLEHVGFGKVIRKILASASLFINQTAEEAIMCIKCIKDSQFIHSAEASNIPMTRSIIEKERSLRFFNENRVTDTVK</sequence>
<protein>
    <submittedName>
        <fullName evidence="1">Uncharacterized protein</fullName>
    </submittedName>
</protein>
<evidence type="ECO:0000313" key="2">
    <source>
        <dbReference type="Proteomes" id="UP000834106"/>
    </source>
</evidence>
<dbReference type="PANTHER" id="PTHR33527:SF14">
    <property type="entry name" value="OS07G0274300 PROTEIN"/>
    <property type="match status" value="1"/>
</dbReference>
<accession>A0AAD2DTW1</accession>
<organism evidence="1 2">
    <name type="scientific">Fraxinus pennsylvanica</name>
    <dbReference type="NCBI Taxonomy" id="56036"/>
    <lineage>
        <taxon>Eukaryota</taxon>
        <taxon>Viridiplantae</taxon>
        <taxon>Streptophyta</taxon>
        <taxon>Embryophyta</taxon>
        <taxon>Tracheophyta</taxon>
        <taxon>Spermatophyta</taxon>
        <taxon>Magnoliopsida</taxon>
        <taxon>eudicotyledons</taxon>
        <taxon>Gunneridae</taxon>
        <taxon>Pentapetalae</taxon>
        <taxon>asterids</taxon>
        <taxon>lamiids</taxon>
        <taxon>Lamiales</taxon>
        <taxon>Oleaceae</taxon>
        <taxon>Oleeae</taxon>
        <taxon>Fraxinus</taxon>
    </lineage>
</organism>
<proteinExistence type="predicted"/>
<gene>
    <name evidence="1" type="ORF">FPE_LOCUS13399</name>
</gene>
<name>A0AAD2DTW1_9LAMI</name>
<dbReference type="Proteomes" id="UP000834106">
    <property type="component" value="Chromosome 8"/>
</dbReference>
<keyword evidence="2" id="KW-1185">Reference proteome</keyword>
<evidence type="ECO:0000313" key="1">
    <source>
        <dbReference type="EMBL" id="CAI9765969.1"/>
    </source>
</evidence>
<dbReference type="AlphaFoldDB" id="A0AAD2DTW1"/>
<dbReference type="EMBL" id="OU503043">
    <property type="protein sequence ID" value="CAI9765969.1"/>
    <property type="molecule type" value="Genomic_DNA"/>
</dbReference>